<reference evidence="6" key="1">
    <citation type="journal article" date="2023" name="Mol. Phylogenet. Evol.">
        <title>Genome-scale phylogeny and comparative genomics of the fungal order Sordariales.</title>
        <authorList>
            <person name="Hensen N."/>
            <person name="Bonometti L."/>
            <person name="Westerberg I."/>
            <person name="Brannstrom I.O."/>
            <person name="Guillou S."/>
            <person name="Cros-Aarteil S."/>
            <person name="Calhoun S."/>
            <person name="Haridas S."/>
            <person name="Kuo A."/>
            <person name="Mondo S."/>
            <person name="Pangilinan J."/>
            <person name="Riley R."/>
            <person name="LaButti K."/>
            <person name="Andreopoulos B."/>
            <person name="Lipzen A."/>
            <person name="Chen C."/>
            <person name="Yan M."/>
            <person name="Daum C."/>
            <person name="Ng V."/>
            <person name="Clum A."/>
            <person name="Steindorff A."/>
            <person name="Ohm R.A."/>
            <person name="Martin F."/>
            <person name="Silar P."/>
            <person name="Natvig D.O."/>
            <person name="Lalanne C."/>
            <person name="Gautier V."/>
            <person name="Ament-Velasquez S.L."/>
            <person name="Kruys A."/>
            <person name="Hutchinson M.I."/>
            <person name="Powell A.J."/>
            <person name="Barry K."/>
            <person name="Miller A.N."/>
            <person name="Grigoriev I.V."/>
            <person name="Debuchy R."/>
            <person name="Gladieux P."/>
            <person name="Hiltunen Thoren M."/>
            <person name="Johannesson H."/>
        </authorList>
    </citation>
    <scope>NUCLEOTIDE SEQUENCE</scope>
    <source>
        <strain evidence="6">CBS 168.71</strain>
    </source>
</reference>
<evidence type="ECO:0000256" key="2">
    <source>
        <dbReference type="ARBA" id="ARBA00022723"/>
    </source>
</evidence>
<comment type="subcellular location">
    <subcellularLocation>
        <location evidence="1">Nucleus</location>
    </subcellularLocation>
</comment>
<dbReference type="Proteomes" id="UP001278766">
    <property type="component" value="Unassembled WGS sequence"/>
</dbReference>
<comment type="caution">
    <text evidence="6">The sequence shown here is derived from an EMBL/GenBank/DDBJ whole genome shotgun (WGS) entry which is preliminary data.</text>
</comment>
<evidence type="ECO:0000313" key="6">
    <source>
        <dbReference type="EMBL" id="KAK3291707.1"/>
    </source>
</evidence>
<feature type="region of interest" description="Disordered" evidence="4">
    <location>
        <begin position="43"/>
        <end position="100"/>
    </location>
</feature>
<proteinExistence type="predicted"/>
<keyword evidence="2" id="KW-0479">Metal-binding</keyword>
<dbReference type="InterPro" id="IPR007219">
    <property type="entry name" value="XnlR_reg_dom"/>
</dbReference>
<dbReference type="Pfam" id="PF04082">
    <property type="entry name" value="Fungal_trans"/>
    <property type="match status" value="1"/>
</dbReference>
<dbReference type="EMBL" id="JAUEPN010000008">
    <property type="protein sequence ID" value="KAK3291707.1"/>
    <property type="molecule type" value="Genomic_DNA"/>
</dbReference>
<dbReference type="GO" id="GO:0000981">
    <property type="term" value="F:DNA-binding transcription factor activity, RNA polymerase II-specific"/>
    <property type="evidence" value="ECO:0007669"/>
    <property type="project" value="InterPro"/>
</dbReference>
<dbReference type="PANTHER" id="PTHR31001:SF87">
    <property type="entry name" value="COL-21"/>
    <property type="match status" value="1"/>
</dbReference>
<dbReference type="RefSeq" id="XP_062655221.1">
    <property type="nucleotide sequence ID" value="XM_062799821.1"/>
</dbReference>
<dbReference type="GO" id="GO:0006351">
    <property type="term" value="P:DNA-templated transcription"/>
    <property type="evidence" value="ECO:0007669"/>
    <property type="project" value="InterPro"/>
</dbReference>
<dbReference type="PANTHER" id="PTHR31001">
    <property type="entry name" value="UNCHARACTERIZED TRANSCRIPTIONAL REGULATORY PROTEIN"/>
    <property type="match status" value="1"/>
</dbReference>
<evidence type="ECO:0000313" key="7">
    <source>
        <dbReference type="Proteomes" id="UP001278766"/>
    </source>
</evidence>
<evidence type="ECO:0000256" key="4">
    <source>
        <dbReference type="SAM" id="MobiDB-lite"/>
    </source>
</evidence>
<dbReference type="GO" id="GO:0003677">
    <property type="term" value="F:DNA binding"/>
    <property type="evidence" value="ECO:0007669"/>
    <property type="project" value="InterPro"/>
</dbReference>
<dbReference type="GO" id="GO:0008270">
    <property type="term" value="F:zinc ion binding"/>
    <property type="evidence" value="ECO:0007669"/>
    <property type="project" value="InterPro"/>
</dbReference>
<dbReference type="InterPro" id="IPR050613">
    <property type="entry name" value="Sec_Metabolite_Reg"/>
</dbReference>
<evidence type="ECO:0000256" key="1">
    <source>
        <dbReference type="ARBA" id="ARBA00004123"/>
    </source>
</evidence>
<evidence type="ECO:0000259" key="5">
    <source>
        <dbReference type="PROSITE" id="PS50048"/>
    </source>
</evidence>
<dbReference type="AlphaFoldDB" id="A0AAE0LNL4"/>
<dbReference type="PROSITE" id="PS50048">
    <property type="entry name" value="ZN2_CY6_FUNGAL_2"/>
    <property type="match status" value="1"/>
</dbReference>
<protein>
    <recommendedName>
        <fullName evidence="5">Zn(2)-C6 fungal-type domain-containing protein</fullName>
    </recommendedName>
</protein>
<dbReference type="InterPro" id="IPR036864">
    <property type="entry name" value="Zn2-C6_fun-type_DNA-bd_sf"/>
</dbReference>
<dbReference type="InterPro" id="IPR001138">
    <property type="entry name" value="Zn2Cys6_DnaBD"/>
</dbReference>
<dbReference type="CDD" id="cd12148">
    <property type="entry name" value="fungal_TF_MHR"/>
    <property type="match status" value="1"/>
</dbReference>
<dbReference type="SUPFAM" id="SSF57701">
    <property type="entry name" value="Zn2/Cys6 DNA-binding domain"/>
    <property type="match status" value="1"/>
</dbReference>
<organism evidence="6 7">
    <name type="scientific">Chaetomium fimeti</name>
    <dbReference type="NCBI Taxonomy" id="1854472"/>
    <lineage>
        <taxon>Eukaryota</taxon>
        <taxon>Fungi</taxon>
        <taxon>Dikarya</taxon>
        <taxon>Ascomycota</taxon>
        <taxon>Pezizomycotina</taxon>
        <taxon>Sordariomycetes</taxon>
        <taxon>Sordariomycetidae</taxon>
        <taxon>Sordariales</taxon>
        <taxon>Chaetomiaceae</taxon>
        <taxon>Chaetomium</taxon>
    </lineage>
</organism>
<evidence type="ECO:0000256" key="3">
    <source>
        <dbReference type="ARBA" id="ARBA00023242"/>
    </source>
</evidence>
<name>A0AAE0LNL4_9PEZI</name>
<keyword evidence="7" id="KW-1185">Reference proteome</keyword>
<dbReference type="GO" id="GO:0005634">
    <property type="term" value="C:nucleus"/>
    <property type="evidence" value="ECO:0007669"/>
    <property type="project" value="UniProtKB-SubCell"/>
</dbReference>
<feature type="domain" description="Zn(2)-C6 fungal-type" evidence="5">
    <location>
        <begin position="10"/>
        <end position="41"/>
    </location>
</feature>
<dbReference type="GeneID" id="87836769"/>
<sequence length="709" mass="78501">MSARKRVISSCVPCYTRKQKCNREYPCNHCARRQCTEDCVYHSTTETQPSSPGVLPESQAEDRSRESAAKNQRGRQLSGPRNEWKTRQSAKSVTPTAPWSGPSLAESFGYSEGSATNTLALIQRLGLAGPDGAGGNSPTLSPEAADEVHRNMERMPDHQIVDFLVQYFVAEVNWMDQLVHVPWFLPKYHSWWLLERVTLVAEADFVILILRICSYTLRFLPSPGYPLDKIRGVLLSDVRNMCDETVENLATISTAADSRASLIRVQHLAFLGLQHQVEGRTSAFWEALSRAIRVAQNVGLHREFAARPWEGVDKTVREMERRTFCNLYVWDSLLSRQLDRIPVFPGRLRPGNRPQLHLLRNGDGIEPAAVDAPDQFTERFLQAELAEFWRGVGPIQGTEYDMMSAEERYDKFCRHYPAQLPPPFALADPDETWDKRFPKLPLQRKLLHMAIYESICWNFRPLLVARPGAIHACRSMLLSLQKRKLAAAALYVLESATQVHALFGGCLTRLSGLVFSTFEAAVLLVSLSMDPMFPEEIPQHHIPPPGTLKTDPLQARMYVVTQLGCLQAAKAALQRLKMLSAVSNMADVGASTLAQLLGRASELRAHAEEAADVAAMAAHNQSMGNMNTTGCATTAIAATAAMGGTSAAGEVASWVSADLSDLRSVSDITLIAGTIAAGDMASWSSFDTWNNYMQDTPMELWAANEANAT</sequence>
<feature type="compositionally biased region" description="Polar residues" evidence="4">
    <location>
        <begin position="87"/>
        <end position="97"/>
    </location>
</feature>
<reference evidence="6" key="2">
    <citation type="submission" date="2023-06" db="EMBL/GenBank/DDBJ databases">
        <authorList>
            <consortium name="Lawrence Berkeley National Laboratory"/>
            <person name="Haridas S."/>
            <person name="Hensen N."/>
            <person name="Bonometti L."/>
            <person name="Westerberg I."/>
            <person name="Brannstrom I.O."/>
            <person name="Guillou S."/>
            <person name="Cros-Aarteil S."/>
            <person name="Calhoun S."/>
            <person name="Kuo A."/>
            <person name="Mondo S."/>
            <person name="Pangilinan J."/>
            <person name="Riley R."/>
            <person name="Labutti K."/>
            <person name="Andreopoulos B."/>
            <person name="Lipzen A."/>
            <person name="Chen C."/>
            <person name="Yanf M."/>
            <person name="Daum C."/>
            <person name="Ng V."/>
            <person name="Clum A."/>
            <person name="Steindorff A."/>
            <person name="Ohm R."/>
            <person name="Martin F."/>
            <person name="Silar P."/>
            <person name="Natvig D."/>
            <person name="Lalanne C."/>
            <person name="Gautier V."/>
            <person name="Ament-Velasquez S.L."/>
            <person name="Kruys A."/>
            <person name="Hutchinson M.I."/>
            <person name="Powell A.J."/>
            <person name="Barry K."/>
            <person name="Miller A.N."/>
            <person name="Grigoriev I.V."/>
            <person name="Debuchy R."/>
            <person name="Gladieux P."/>
            <person name="Thoren M.H."/>
            <person name="Johannesson H."/>
        </authorList>
    </citation>
    <scope>NUCLEOTIDE SEQUENCE</scope>
    <source>
        <strain evidence="6">CBS 168.71</strain>
    </source>
</reference>
<gene>
    <name evidence="6" type="ORF">B0H64DRAFT_239296</name>
</gene>
<keyword evidence="3" id="KW-0539">Nucleus</keyword>
<dbReference type="Gene3D" id="4.10.240.10">
    <property type="entry name" value="Zn(2)-C6 fungal-type DNA-binding domain"/>
    <property type="match status" value="1"/>
</dbReference>
<accession>A0AAE0LNL4</accession>
<dbReference type="SMART" id="SM00066">
    <property type="entry name" value="GAL4"/>
    <property type="match status" value="1"/>
</dbReference>